<dbReference type="UniPathway" id="UPA00934"/>
<gene>
    <name evidence="6" type="primary">capC</name>
    <name evidence="6" type="ORF">Hs30E_04270</name>
</gene>
<dbReference type="Gene3D" id="3.20.20.140">
    <property type="entry name" value="Metal-dependent hydrolases"/>
    <property type="match status" value="1"/>
</dbReference>
<keyword evidence="7" id="KW-1185">Reference proteome</keyword>
<dbReference type="PANTHER" id="PTHR39181">
    <property type="entry name" value="TYROSINE-PROTEIN PHOSPHATASE YWQE"/>
    <property type="match status" value="1"/>
</dbReference>
<dbReference type="InterPro" id="IPR016667">
    <property type="entry name" value="Caps_polysacc_synth_CpsB/CapC"/>
</dbReference>
<reference evidence="6 7" key="1">
    <citation type="submission" date="2020-02" db="EMBL/GenBank/DDBJ databases">
        <title>Draft genome sequence of Lactococcus sp. Hs30E4-3.</title>
        <authorList>
            <person name="Noda S."/>
            <person name="Yuki M."/>
            <person name="Ohkuma M."/>
        </authorList>
    </citation>
    <scope>NUCLEOTIDE SEQUENCE [LARGE SCALE GENOMIC DNA]</scope>
    <source>
        <strain evidence="6 7">Hs30E4-3</strain>
    </source>
</reference>
<evidence type="ECO:0000256" key="1">
    <source>
        <dbReference type="ARBA" id="ARBA00005750"/>
    </source>
</evidence>
<evidence type="ECO:0000256" key="5">
    <source>
        <dbReference type="PIRNR" id="PIRNR016557"/>
    </source>
</evidence>
<evidence type="ECO:0000313" key="7">
    <source>
        <dbReference type="Proteomes" id="UP000480303"/>
    </source>
</evidence>
<comment type="caution">
    <text evidence="6">The sequence shown here is derived from an EMBL/GenBank/DDBJ whole genome shotgun (WGS) entry which is preliminary data.</text>
</comment>
<dbReference type="EMBL" id="BLLI01000007">
    <property type="protein sequence ID" value="GFH41876.1"/>
    <property type="molecule type" value="Genomic_DNA"/>
</dbReference>
<dbReference type="GO" id="GO:0045227">
    <property type="term" value="P:capsule polysaccharide biosynthetic process"/>
    <property type="evidence" value="ECO:0007669"/>
    <property type="project" value="UniProtKB-UniPathway"/>
</dbReference>
<keyword evidence="2 5" id="KW-0378">Hydrolase</keyword>
<dbReference type="Proteomes" id="UP000480303">
    <property type="component" value="Unassembled WGS sequence"/>
</dbReference>
<protein>
    <recommendedName>
        <fullName evidence="5">Tyrosine-protein phosphatase</fullName>
        <ecNumber evidence="5">3.1.3.48</ecNumber>
    </recommendedName>
</protein>
<dbReference type="PIRSF" id="PIRSF016557">
    <property type="entry name" value="Caps_synth_CpsB"/>
    <property type="match status" value="1"/>
</dbReference>
<proteinExistence type="inferred from homology"/>
<dbReference type="EC" id="3.1.3.48" evidence="5"/>
<comment type="similarity">
    <text evidence="1 5">Belongs to the metallo-dependent hydrolases superfamily. CpsB/CapC family.</text>
</comment>
<sequence>MIDLHCHILPNIDDGPDSVAAAVAMAKKAVNQGIQHVLCTPHYNDKYHNKKNEIISAVDELQFILDDKKIPLKLYEGQEVRIFRELEEAIARDEILFADVTDRYLLVEFPSDEIPIYAERLMYDLRVKEIVPIIVHPERNRGFQKDTEAIYSFLSMGCLAQLTAPSLIGRFGKEVQKLSHHFVANHIVQMIASDAHGINKRNFYLKEAYQYVARHFGHDLVHDMKEVSRSIINGDEVSFTPYK</sequence>
<comment type="catalytic activity">
    <reaction evidence="4 5">
        <text>O-phospho-L-tyrosyl-[protein] + H2O = L-tyrosyl-[protein] + phosphate</text>
        <dbReference type="Rhea" id="RHEA:10684"/>
        <dbReference type="Rhea" id="RHEA-COMP:10136"/>
        <dbReference type="Rhea" id="RHEA-COMP:20101"/>
        <dbReference type="ChEBI" id="CHEBI:15377"/>
        <dbReference type="ChEBI" id="CHEBI:43474"/>
        <dbReference type="ChEBI" id="CHEBI:46858"/>
        <dbReference type="ChEBI" id="CHEBI:61978"/>
        <dbReference type="EC" id="3.1.3.48"/>
    </reaction>
</comment>
<keyword evidence="3 5" id="KW-0904">Protein phosphatase</keyword>
<evidence type="ECO:0000256" key="2">
    <source>
        <dbReference type="ARBA" id="ARBA00022801"/>
    </source>
</evidence>
<name>A0A6A0BAP4_9LACT</name>
<evidence type="ECO:0000256" key="3">
    <source>
        <dbReference type="ARBA" id="ARBA00022912"/>
    </source>
</evidence>
<evidence type="ECO:0000313" key="6">
    <source>
        <dbReference type="EMBL" id="GFH41876.1"/>
    </source>
</evidence>
<dbReference type="InterPro" id="IPR032466">
    <property type="entry name" value="Metal_Hydrolase"/>
</dbReference>
<dbReference type="AlphaFoldDB" id="A0A6A0BAP4"/>
<dbReference type="GO" id="GO:0004725">
    <property type="term" value="F:protein tyrosine phosphatase activity"/>
    <property type="evidence" value="ECO:0007669"/>
    <property type="project" value="UniProtKB-UniRule"/>
</dbReference>
<dbReference type="PANTHER" id="PTHR39181:SF1">
    <property type="entry name" value="TYROSINE-PROTEIN PHOSPHATASE YWQE"/>
    <property type="match status" value="1"/>
</dbReference>
<dbReference type="SUPFAM" id="SSF51556">
    <property type="entry name" value="Metallo-dependent hydrolases"/>
    <property type="match status" value="1"/>
</dbReference>
<dbReference type="RefSeq" id="WP_172207620.1">
    <property type="nucleotide sequence ID" value="NZ_BLLI01000007.1"/>
</dbReference>
<evidence type="ECO:0000256" key="4">
    <source>
        <dbReference type="ARBA" id="ARBA00051722"/>
    </source>
</evidence>
<dbReference type="GO" id="GO:0030145">
    <property type="term" value="F:manganese ion binding"/>
    <property type="evidence" value="ECO:0007669"/>
    <property type="project" value="UniProtKB-UniRule"/>
</dbReference>
<dbReference type="Pfam" id="PF19567">
    <property type="entry name" value="CpsB_CapC"/>
    <property type="match status" value="1"/>
</dbReference>
<accession>A0A6A0BAP4</accession>
<organism evidence="6 7">
    <name type="scientific">Pseudolactococcus hodotermopsidis</name>
    <dbReference type="NCBI Taxonomy" id="2709157"/>
    <lineage>
        <taxon>Bacteria</taxon>
        <taxon>Bacillati</taxon>
        <taxon>Bacillota</taxon>
        <taxon>Bacilli</taxon>
        <taxon>Lactobacillales</taxon>
        <taxon>Streptococcaceae</taxon>
        <taxon>Pseudolactococcus</taxon>
    </lineage>
</organism>